<evidence type="ECO:0000313" key="1">
    <source>
        <dbReference type="EMBL" id="GAH21831.1"/>
    </source>
</evidence>
<proteinExistence type="predicted"/>
<name>X1DLN9_9ZZZZ</name>
<gene>
    <name evidence="1" type="ORF">S01H4_67318</name>
</gene>
<dbReference type="EMBL" id="BART01042271">
    <property type="protein sequence ID" value="GAH21831.1"/>
    <property type="molecule type" value="Genomic_DNA"/>
</dbReference>
<dbReference type="AlphaFoldDB" id="X1DLN9"/>
<reference evidence="1" key="1">
    <citation type="journal article" date="2014" name="Front. Microbiol.">
        <title>High frequency of phylogenetically diverse reductive dehalogenase-homologous genes in deep subseafloor sedimentary metagenomes.</title>
        <authorList>
            <person name="Kawai M."/>
            <person name="Futagami T."/>
            <person name="Toyoda A."/>
            <person name="Takaki Y."/>
            <person name="Nishi S."/>
            <person name="Hori S."/>
            <person name="Arai W."/>
            <person name="Tsubouchi T."/>
            <person name="Morono Y."/>
            <person name="Uchiyama I."/>
            <person name="Ito T."/>
            <person name="Fujiyama A."/>
            <person name="Inagaki F."/>
            <person name="Takami H."/>
        </authorList>
    </citation>
    <scope>NUCLEOTIDE SEQUENCE</scope>
    <source>
        <strain evidence="1">Expedition CK06-06</strain>
    </source>
</reference>
<feature type="non-terminal residue" evidence="1">
    <location>
        <position position="36"/>
    </location>
</feature>
<protein>
    <submittedName>
        <fullName evidence="1">Uncharacterized protein</fullName>
    </submittedName>
</protein>
<feature type="non-terminal residue" evidence="1">
    <location>
        <position position="1"/>
    </location>
</feature>
<organism evidence="1">
    <name type="scientific">marine sediment metagenome</name>
    <dbReference type="NCBI Taxonomy" id="412755"/>
    <lineage>
        <taxon>unclassified sequences</taxon>
        <taxon>metagenomes</taxon>
        <taxon>ecological metagenomes</taxon>
    </lineage>
</organism>
<comment type="caution">
    <text evidence="1">The sequence shown here is derived from an EMBL/GenBank/DDBJ whole genome shotgun (WGS) entry which is preliminary data.</text>
</comment>
<accession>X1DLN9</accession>
<sequence length="36" mass="4184">QINDLQDAAADVRKVIEELDEIMEREFCNTFEEVAV</sequence>